<gene>
    <name evidence="1" type="ORF">WG66_8685</name>
</gene>
<dbReference type="AlphaFoldDB" id="A0A0W0FR70"/>
<protein>
    <submittedName>
        <fullName evidence="1">Uncharacterized protein</fullName>
    </submittedName>
</protein>
<proteinExistence type="predicted"/>
<accession>A0A0W0FR70</accession>
<sequence length="102" mass="11763">MTLELTVVHKSIFDFQATVMVAIQTPRNLPVIEDSSMSRTSMTQKEVAENRFLAWDGPRNAMEYCGGQDHTRVPSVRETEVFCRWHFQGFPTGLYDDLFAFQ</sequence>
<dbReference type="Proteomes" id="UP000054988">
    <property type="component" value="Unassembled WGS sequence"/>
</dbReference>
<evidence type="ECO:0000313" key="2">
    <source>
        <dbReference type="Proteomes" id="UP000054988"/>
    </source>
</evidence>
<reference evidence="1 2" key="1">
    <citation type="submission" date="2015-12" db="EMBL/GenBank/DDBJ databases">
        <title>Draft genome sequence of Moniliophthora roreri, the causal agent of frosty pod rot of cacao.</title>
        <authorList>
            <person name="Aime M.C."/>
            <person name="Diaz-Valderrama J.R."/>
            <person name="Kijpornyongpan T."/>
            <person name="Phillips-Mora W."/>
        </authorList>
    </citation>
    <scope>NUCLEOTIDE SEQUENCE [LARGE SCALE GENOMIC DNA]</scope>
    <source>
        <strain evidence="1 2">MCA 2952</strain>
    </source>
</reference>
<comment type="caution">
    <text evidence="1">The sequence shown here is derived from an EMBL/GenBank/DDBJ whole genome shotgun (WGS) entry which is preliminary data.</text>
</comment>
<dbReference type="EMBL" id="LATX01001734">
    <property type="protein sequence ID" value="KTB38680.1"/>
    <property type="molecule type" value="Genomic_DNA"/>
</dbReference>
<name>A0A0W0FR70_MONRR</name>
<evidence type="ECO:0000313" key="1">
    <source>
        <dbReference type="EMBL" id="KTB38680.1"/>
    </source>
</evidence>
<organism evidence="1 2">
    <name type="scientific">Moniliophthora roreri</name>
    <name type="common">Frosty pod rot fungus</name>
    <name type="synonym">Monilia roreri</name>
    <dbReference type="NCBI Taxonomy" id="221103"/>
    <lineage>
        <taxon>Eukaryota</taxon>
        <taxon>Fungi</taxon>
        <taxon>Dikarya</taxon>
        <taxon>Basidiomycota</taxon>
        <taxon>Agaricomycotina</taxon>
        <taxon>Agaricomycetes</taxon>
        <taxon>Agaricomycetidae</taxon>
        <taxon>Agaricales</taxon>
        <taxon>Marasmiineae</taxon>
        <taxon>Marasmiaceae</taxon>
        <taxon>Moniliophthora</taxon>
    </lineage>
</organism>